<evidence type="ECO:0000256" key="1">
    <source>
        <dbReference type="ARBA" id="ARBA00001585"/>
    </source>
</evidence>
<dbReference type="InterPro" id="IPR005944">
    <property type="entry name" value="Pro_iminopeptidase"/>
</dbReference>
<dbReference type="PRINTS" id="PR00793">
    <property type="entry name" value="PROAMNOPTASE"/>
</dbReference>
<feature type="active site" description="Nucleophile" evidence="12">
    <location>
        <position position="116"/>
    </location>
</feature>
<dbReference type="SUPFAM" id="SSF53474">
    <property type="entry name" value="alpha/beta-Hydrolases"/>
    <property type="match status" value="1"/>
</dbReference>
<dbReference type="AlphaFoldDB" id="A0A0W0UA63"/>
<accession>A0A0W0UA63</accession>
<evidence type="ECO:0000256" key="13">
    <source>
        <dbReference type="RuleBase" id="RU003421"/>
    </source>
</evidence>
<proteinExistence type="inferred from homology"/>
<dbReference type="GO" id="GO:0005737">
    <property type="term" value="C:cytoplasm"/>
    <property type="evidence" value="ECO:0007669"/>
    <property type="project" value="UniProtKB-SubCell"/>
</dbReference>
<dbReference type="PIRSF" id="PIRSF006431">
    <property type="entry name" value="Pept_S33"/>
    <property type="match status" value="1"/>
</dbReference>
<evidence type="ECO:0000256" key="10">
    <source>
        <dbReference type="ARBA" id="ARBA00029605"/>
    </source>
</evidence>
<gene>
    <name evidence="15" type="primary">pip</name>
    <name evidence="15" type="ORF">Lgee_0072</name>
</gene>
<comment type="similarity">
    <text evidence="3 11 13">Belongs to the peptidase S33 family.</text>
</comment>
<organism evidence="15 16">
    <name type="scientific">Legionella geestiana</name>
    <dbReference type="NCBI Taxonomy" id="45065"/>
    <lineage>
        <taxon>Bacteria</taxon>
        <taxon>Pseudomonadati</taxon>
        <taxon>Pseudomonadota</taxon>
        <taxon>Gammaproteobacteria</taxon>
        <taxon>Legionellales</taxon>
        <taxon>Legionellaceae</taxon>
        <taxon>Legionella</taxon>
    </lineage>
</organism>
<comment type="caution">
    <text evidence="15">The sequence shown here is derived from an EMBL/GenBank/DDBJ whole genome shotgun (WGS) entry which is preliminary data.</text>
</comment>
<keyword evidence="9 11" id="KW-0378">Hydrolase</keyword>
<evidence type="ECO:0000256" key="5">
    <source>
        <dbReference type="ARBA" id="ARBA00021843"/>
    </source>
</evidence>
<dbReference type="GO" id="GO:0006508">
    <property type="term" value="P:proteolysis"/>
    <property type="evidence" value="ECO:0007669"/>
    <property type="project" value="UniProtKB-KW"/>
</dbReference>
<dbReference type="InterPro" id="IPR000073">
    <property type="entry name" value="AB_hydrolase_1"/>
</dbReference>
<feature type="active site" description="Proton donor" evidence="12">
    <location>
        <position position="316"/>
    </location>
</feature>
<evidence type="ECO:0000259" key="14">
    <source>
        <dbReference type="Pfam" id="PF00561"/>
    </source>
</evidence>
<evidence type="ECO:0000256" key="2">
    <source>
        <dbReference type="ARBA" id="ARBA00004496"/>
    </source>
</evidence>
<reference evidence="15 16" key="1">
    <citation type="submission" date="2015-11" db="EMBL/GenBank/DDBJ databases">
        <title>Genomic analysis of 38 Legionella species identifies large and diverse effector repertoires.</title>
        <authorList>
            <person name="Burstein D."/>
            <person name="Amaro F."/>
            <person name="Zusman T."/>
            <person name="Lifshitz Z."/>
            <person name="Cohen O."/>
            <person name="Gilbert J.A."/>
            <person name="Pupko T."/>
            <person name="Shuman H.A."/>
            <person name="Segal G."/>
        </authorList>
    </citation>
    <scope>NUCLEOTIDE SEQUENCE [LARGE SCALE GENOMIC DNA]</scope>
    <source>
        <strain evidence="15 16">ATCC 49504</strain>
    </source>
</reference>
<keyword evidence="8 11" id="KW-0645">Protease</keyword>
<dbReference type="RefSeq" id="WP_051551030.1">
    <property type="nucleotide sequence ID" value="NZ_CAAAHN010000003.1"/>
</dbReference>
<dbReference type="GO" id="GO:0004177">
    <property type="term" value="F:aminopeptidase activity"/>
    <property type="evidence" value="ECO:0007669"/>
    <property type="project" value="UniProtKB-UniRule"/>
</dbReference>
<evidence type="ECO:0000256" key="3">
    <source>
        <dbReference type="ARBA" id="ARBA00010088"/>
    </source>
</evidence>
<dbReference type="Proteomes" id="UP000054785">
    <property type="component" value="Unassembled WGS sequence"/>
</dbReference>
<dbReference type="NCBIfam" id="TIGR01249">
    <property type="entry name" value="pro_imino_pep_1"/>
    <property type="match status" value="1"/>
</dbReference>
<dbReference type="InterPro" id="IPR029058">
    <property type="entry name" value="AB_hydrolase_fold"/>
</dbReference>
<evidence type="ECO:0000256" key="11">
    <source>
        <dbReference type="PIRNR" id="PIRNR006431"/>
    </source>
</evidence>
<name>A0A0W0UA63_9GAMM</name>
<evidence type="ECO:0000313" key="15">
    <source>
        <dbReference type="EMBL" id="KTD04888.1"/>
    </source>
</evidence>
<dbReference type="Gene3D" id="3.40.50.1820">
    <property type="entry name" value="alpha/beta hydrolase"/>
    <property type="match status" value="1"/>
</dbReference>
<keyword evidence="7 11" id="KW-0963">Cytoplasm</keyword>
<dbReference type="InterPro" id="IPR002410">
    <property type="entry name" value="Peptidase_S33"/>
</dbReference>
<comment type="catalytic activity">
    <reaction evidence="1 11 13">
        <text>Release of N-terminal proline from a peptide.</text>
        <dbReference type="EC" id="3.4.11.5"/>
    </reaction>
</comment>
<dbReference type="PATRIC" id="fig|45065.4.peg.77"/>
<evidence type="ECO:0000256" key="9">
    <source>
        <dbReference type="ARBA" id="ARBA00022801"/>
    </source>
</evidence>
<keyword evidence="6 11" id="KW-0031">Aminopeptidase</keyword>
<dbReference type="STRING" id="45065.Lgee_0072"/>
<feature type="domain" description="AB hydrolase-1" evidence="14">
    <location>
        <begin position="42"/>
        <end position="292"/>
    </location>
</feature>
<dbReference type="EC" id="3.4.11.5" evidence="4 11"/>
<evidence type="ECO:0000313" key="16">
    <source>
        <dbReference type="Proteomes" id="UP000054785"/>
    </source>
</evidence>
<sequence>MPDRRNLNTLYPKLSPNREQMLTVSTLHSIYVASYGNTLGIPVITLHGGPGAGTTPDFARFFDPKIYHIIVTDQRGAGKSTPHGEMRENTTQDLIADMEKIRTLFNIDKWVVFGGSWGSSLALLYAEAHPGRVSGLLLRGIFLVREDDISAFVRDNSPAALLKAREWQAFKKELDALIAASGLPLSTAADKIYHIVYKLLQHPDTAVQKAAASAIARWEKRNSYLEVDASELEWGDSPDGVNMGLTEATYFEHGCFLRHNQILEDIEKIKDIPVYIVHGLYDIVCPGYMADELEDALLAVNTDQSLVVRMSPLSGHSQWEPETTKALVTAAKALAKRLQDTEQDKRNVERTALD</sequence>
<dbReference type="PANTHER" id="PTHR43722">
    <property type="entry name" value="PROLINE IMINOPEPTIDASE"/>
    <property type="match status" value="1"/>
</dbReference>
<evidence type="ECO:0000256" key="7">
    <source>
        <dbReference type="ARBA" id="ARBA00022490"/>
    </source>
</evidence>
<evidence type="ECO:0000256" key="12">
    <source>
        <dbReference type="PIRSR" id="PIRSR006431-1"/>
    </source>
</evidence>
<evidence type="ECO:0000256" key="4">
    <source>
        <dbReference type="ARBA" id="ARBA00012568"/>
    </source>
</evidence>
<evidence type="ECO:0000256" key="8">
    <source>
        <dbReference type="ARBA" id="ARBA00022670"/>
    </source>
</evidence>
<dbReference type="Pfam" id="PF00561">
    <property type="entry name" value="Abhydrolase_1"/>
    <property type="match status" value="1"/>
</dbReference>
<keyword evidence="16" id="KW-1185">Reference proteome</keyword>
<dbReference type="EMBL" id="LNYC01000001">
    <property type="protein sequence ID" value="KTD04888.1"/>
    <property type="molecule type" value="Genomic_DNA"/>
</dbReference>
<evidence type="ECO:0000256" key="6">
    <source>
        <dbReference type="ARBA" id="ARBA00022438"/>
    </source>
</evidence>
<protein>
    <recommendedName>
        <fullName evidence="5 11">Proline iminopeptidase</fullName>
        <shortName evidence="11">PIP</shortName>
        <ecNumber evidence="4 11">3.4.11.5</ecNumber>
    </recommendedName>
    <alternativeName>
        <fullName evidence="10 11">Prolyl aminopeptidase</fullName>
    </alternativeName>
</protein>
<comment type="subcellular location">
    <subcellularLocation>
        <location evidence="2 11">Cytoplasm</location>
    </subcellularLocation>
</comment>
<feature type="active site" evidence="12">
    <location>
        <position position="282"/>
    </location>
</feature>
<dbReference type="PANTHER" id="PTHR43722:SF1">
    <property type="entry name" value="PROLINE IMINOPEPTIDASE"/>
    <property type="match status" value="1"/>
</dbReference>